<sequence>MLSRKRRSITGNRASKDVSANIKPTRARKIIRRFHLLINKRRIICDKLGIPLVDNDENQNAKNISQFLDDSTRPRYDLGFTSTDMEPQLLQVQSYQEPEKLVECLGYIMSQVDKRGGLKDYQLASRVGQTANRGGDSSKLLVSWLKELGHTVHNKMRALEIGSLSTKNRISTCGMFQTVTRIDLESSQPGIVKQDFMQRQLPRSEEDRFDLISCSLVLNFVPTPLQRGKMCERFASFLLSHSSTAYLFVVLPLPCINNSRYMDKEHYLDLMGCLNYFLVKYHEAKKLCYMLLRHGGQSTEHAKRDRFTKKDKLHDGPNMNNFCIILPAFESKLA</sequence>
<evidence type="ECO:0000256" key="4">
    <source>
        <dbReference type="HAMAP-Rule" id="MF_03044"/>
    </source>
</evidence>
<dbReference type="EC" id="2.1.1.-" evidence="4"/>
<dbReference type="AlphaFoldDB" id="A0A8J2T2W2"/>
<evidence type="ECO:0000313" key="6">
    <source>
        <dbReference type="Proteomes" id="UP000019375"/>
    </source>
</evidence>
<dbReference type="GO" id="GO:0005730">
    <property type="term" value="C:nucleolus"/>
    <property type="evidence" value="ECO:0007669"/>
    <property type="project" value="UniProtKB-SubCell"/>
</dbReference>
<evidence type="ECO:0000256" key="1">
    <source>
        <dbReference type="ARBA" id="ARBA00022603"/>
    </source>
</evidence>
<evidence type="ECO:0000256" key="2">
    <source>
        <dbReference type="ARBA" id="ARBA00022679"/>
    </source>
</evidence>
<dbReference type="HAMAP" id="MF_03044">
    <property type="entry name" value="BMT2"/>
    <property type="match status" value="1"/>
</dbReference>
<comment type="subcellular location">
    <subcellularLocation>
        <location evidence="4">Nucleus</location>
        <location evidence="4">Nucleolus</location>
    </subcellularLocation>
</comment>
<evidence type="ECO:0000256" key="3">
    <source>
        <dbReference type="ARBA" id="ARBA00022691"/>
    </source>
</evidence>
<keyword evidence="3 4" id="KW-0949">S-adenosyl-L-methionine</keyword>
<keyword evidence="6" id="KW-1185">Reference proteome</keyword>
<organism evidence="5 6">
    <name type="scientific">Zygosaccharomyces bailii (strain CLIB 213 / ATCC 58445 / CBS 680 / BCRC 21525 / NBRC 1098 / NCYC 1416 / NRRL Y-2227)</name>
    <dbReference type="NCBI Taxonomy" id="1333698"/>
    <lineage>
        <taxon>Eukaryota</taxon>
        <taxon>Fungi</taxon>
        <taxon>Dikarya</taxon>
        <taxon>Ascomycota</taxon>
        <taxon>Saccharomycotina</taxon>
        <taxon>Saccharomycetes</taxon>
        <taxon>Saccharomycetales</taxon>
        <taxon>Saccharomycetaceae</taxon>
        <taxon>Zygosaccharomyces</taxon>
    </lineage>
</organism>
<comment type="function">
    <text evidence="4">S-adenosyl-L-methionine-dependent methyltransferase that specifically methylates the N(1) position of an adenine present in helix 65 in 25S rRNA.</text>
</comment>
<protein>
    <recommendedName>
        <fullName evidence="4">25S rRNA adenine-N(1) methyltransferase</fullName>
        <ecNumber evidence="4">2.1.1.-</ecNumber>
    </recommendedName>
</protein>
<dbReference type="OrthoDB" id="5954793at2759"/>
<dbReference type="Proteomes" id="UP000019375">
    <property type="component" value="Unassembled WGS sequence"/>
</dbReference>
<proteinExistence type="inferred from homology"/>
<dbReference type="PANTHER" id="PTHR21008:SF1">
    <property type="entry name" value="25S RRNA (ADENINE(2142)-N(1))-METHYLTRANSFERASE"/>
    <property type="match status" value="1"/>
</dbReference>
<name>A0A8J2T2W2_ZYGB2</name>
<reference evidence="6" key="1">
    <citation type="journal article" date="2013" name="Genome Announc.">
        <title>Genome sequence of the food spoilage yeast Zygosaccharomyces bailii CLIB 213(T).</title>
        <authorList>
            <person name="Galeote V."/>
            <person name="Bigey F."/>
            <person name="Devillers H."/>
            <person name="Neuveglise C."/>
            <person name="Dequin S."/>
        </authorList>
    </citation>
    <scope>NUCLEOTIDE SEQUENCE [LARGE SCALE GENOMIC DNA]</scope>
    <source>
        <strain evidence="6">CLIB 213 / ATCC 58445 / CBS 680 / CCRC 21525 / NBRC 1098 / NCYC 1416 / NRRL Y-2227</strain>
    </source>
</reference>
<evidence type="ECO:0000313" key="5">
    <source>
        <dbReference type="EMBL" id="CDF87616.1"/>
    </source>
</evidence>
<dbReference type="GO" id="GO:0016433">
    <property type="term" value="F:rRNA (adenine) methyltransferase activity"/>
    <property type="evidence" value="ECO:0007669"/>
    <property type="project" value="UniProtKB-UniRule"/>
</dbReference>
<feature type="binding site" evidence="4">
    <location>
        <position position="162"/>
    </location>
    <ligand>
        <name>S-adenosyl-L-methionine</name>
        <dbReference type="ChEBI" id="CHEBI:59789"/>
    </ligand>
</feature>
<feature type="binding site" evidence="4">
    <location>
        <position position="183"/>
    </location>
    <ligand>
        <name>S-adenosyl-L-methionine</name>
        <dbReference type="ChEBI" id="CHEBI:59789"/>
    </ligand>
</feature>
<dbReference type="EMBL" id="HG316454">
    <property type="protein sequence ID" value="CDF87616.1"/>
    <property type="molecule type" value="Genomic_DNA"/>
</dbReference>
<dbReference type="PANTHER" id="PTHR21008">
    <property type="entry name" value="S-ADENOSYLMETHIONINE SENSOR UPSTREAM OF MTORC1-RELATED"/>
    <property type="match status" value="1"/>
</dbReference>
<dbReference type="InterPro" id="IPR021867">
    <property type="entry name" value="Bmt2/SAMTOR"/>
</dbReference>
<keyword evidence="1 4" id="KW-0489">Methyltransferase</keyword>
<gene>
    <name evidence="4" type="primary">BMT2</name>
    <name evidence="5" type="ORF">BN860_10506g</name>
</gene>
<accession>A0A8J2T2W2</accession>
<keyword evidence="2 4" id="KW-0808">Transferase</keyword>
<comment type="similarity">
    <text evidence="4">Belongs to the BMT2 family.</text>
</comment>
<dbReference type="Pfam" id="PF11968">
    <property type="entry name" value="Bmt2"/>
    <property type="match status" value="1"/>
</dbReference>
<keyword evidence="4" id="KW-0539">Nucleus</keyword>